<organism evidence="1 2">
    <name type="scientific">Portunus trituberculatus</name>
    <name type="common">Swimming crab</name>
    <name type="synonym">Neptunus trituberculatus</name>
    <dbReference type="NCBI Taxonomy" id="210409"/>
    <lineage>
        <taxon>Eukaryota</taxon>
        <taxon>Metazoa</taxon>
        <taxon>Ecdysozoa</taxon>
        <taxon>Arthropoda</taxon>
        <taxon>Crustacea</taxon>
        <taxon>Multicrustacea</taxon>
        <taxon>Malacostraca</taxon>
        <taxon>Eumalacostraca</taxon>
        <taxon>Eucarida</taxon>
        <taxon>Decapoda</taxon>
        <taxon>Pleocyemata</taxon>
        <taxon>Brachyura</taxon>
        <taxon>Eubrachyura</taxon>
        <taxon>Portunoidea</taxon>
        <taxon>Portunidae</taxon>
        <taxon>Portuninae</taxon>
        <taxon>Portunus</taxon>
    </lineage>
</organism>
<gene>
    <name evidence="1" type="ORF">E2C01_083925</name>
</gene>
<keyword evidence="2" id="KW-1185">Reference proteome</keyword>
<dbReference type="EMBL" id="VSRR010079604">
    <property type="protein sequence ID" value="MPC88997.1"/>
    <property type="molecule type" value="Genomic_DNA"/>
</dbReference>
<protein>
    <submittedName>
        <fullName evidence="1">Uncharacterized protein</fullName>
    </submittedName>
</protein>
<proteinExistence type="predicted"/>
<evidence type="ECO:0000313" key="1">
    <source>
        <dbReference type="EMBL" id="MPC88997.1"/>
    </source>
</evidence>
<accession>A0A5B7J646</accession>
<dbReference type="OrthoDB" id="6374674at2759"/>
<comment type="caution">
    <text evidence="1">The sequence shown here is derived from an EMBL/GenBank/DDBJ whole genome shotgun (WGS) entry which is preliminary data.</text>
</comment>
<name>A0A5B7J646_PORTR</name>
<sequence length="192" mass="20497">MNYTNIIRKQVQVTQTATNTNDVRAQAARRLDHLKSMRSSISRHLRSLSRHTRSKRASDSCGADVVDEAVLAAAALLDMWGRGVVEEDPWCLAWEMCHTASALAATSRLAAEVGRVGTAAAANMLVSFQGMNPEFLIEAAERGAEGGNCTELFSSCSDFAATTTTTATTTITSTTTTTTTVAANTSPQLHNN</sequence>
<dbReference type="Proteomes" id="UP000324222">
    <property type="component" value="Unassembled WGS sequence"/>
</dbReference>
<evidence type="ECO:0000313" key="2">
    <source>
        <dbReference type="Proteomes" id="UP000324222"/>
    </source>
</evidence>
<reference evidence="1 2" key="1">
    <citation type="submission" date="2019-05" db="EMBL/GenBank/DDBJ databases">
        <title>Another draft genome of Portunus trituberculatus and its Hox gene families provides insights of decapod evolution.</title>
        <authorList>
            <person name="Jeong J.-H."/>
            <person name="Song I."/>
            <person name="Kim S."/>
            <person name="Choi T."/>
            <person name="Kim D."/>
            <person name="Ryu S."/>
            <person name="Kim W."/>
        </authorList>
    </citation>
    <scope>NUCLEOTIDE SEQUENCE [LARGE SCALE GENOMIC DNA]</scope>
    <source>
        <tissue evidence="1">Muscle</tissue>
    </source>
</reference>
<dbReference type="AlphaFoldDB" id="A0A5B7J646"/>